<dbReference type="PROSITE" id="PS50983">
    <property type="entry name" value="FE_B12_PBP"/>
    <property type="match status" value="1"/>
</dbReference>
<comment type="caution">
    <text evidence="4">The sequence shown here is derived from an EMBL/GenBank/DDBJ whole genome shotgun (WGS) entry which is preliminary data.</text>
</comment>
<dbReference type="InterPro" id="IPR054828">
    <property type="entry name" value="Vit_B12_bind_prot"/>
</dbReference>
<dbReference type="STRING" id="314285.KT71_17411"/>
<feature type="domain" description="Fe/B12 periplasmic-binding" evidence="3">
    <location>
        <begin position="55"/>
        <end position="301"/>
    </location>
</feature>
<dbReference type="InterPro" id="IPR050902">
    <property type="entry name" value="ABC_Transporter_SBP"/>
</dbReference>
<dbReference type="NCBIfam" id="NF038402">
    <property type="entry name" value="TroA_like"/>
    <property type="match status" value="1"/>
</dbReference>
<evidence type="ECO:0000256" key="1">
    <source>
        <dbReference type="ARBA" id="ARBA00022729"/>
    </source>
</evidence>
<dbReference type="PANTHER" id="PTHR30535:SF34">
    <property type="entry name" value="MOLYBDATE-BINDING PROTEIN MOLA"/>
    <property type="match status" value="1"/>
</dbReference>
<evidence type="ECO:0000313" key="5">
    <source>
        <dbReference type="Proteomes" id="UP000019205"/>
    </source>
</evidence>
<reference evidence="4 5" key="2">
    <citation type="journal article" date="2009" name="PLoS ONE">
        <title>The photosynthetic apparatus and its regulation in the aerobic gammaproteobacterium Congregibacter litoralis gen. nov., sp. nov.</title>
        <authorList>
            <person name="Spring S."/>
            <person name="Lunsdorf H."/>
            <person name="Fuchs B.M."/>
            <person name="Tindall B.J."/>
        </authorList>
    </citation>
    <scope>NUCLEOTIDE SEQUENCE [LARGE SCALE GENOMIC DNA]</scope>
    <source>
        <strain evidence="4">KT71</strain>
    </source>
</reference>
<dbReference type="HOGENOM" id="CLU_038034_2_5_6"/>
<reference evidence="4 5" key="1">
    <citation type="journal article" date="2007" name="Proc. Natl. Acad. Sci. U.S.A.">
        <title>Characterization of a marine gammaproteobacterium capable of aerobic anoxygenic photosynthesis.</title>
        <authorList>
            <person name="Fuchs B.M."/>
            <person name="Spring S."/>
            <person name="Teeling H."/>
            <person name="Quast C."/>
            <person name="Wulf J."/>
            <person name="Schattenhofer M."/>
            <person name="Yan S."/>
            <person name="Ferriera S."/>
            <person name="Johnson J."/>
            <person name="Glockner F.O."/>
            <person name="Amann R."/>
        </authorList>
    </citation>
    <scope>NUCLEOTIDE SEQUENCE [LARGE SCALE GENOMIC DNA]</scope>
    <source>
        <strain evidence="4">KT71</strain>
    </source>
</reference>
<gene>
    <name evidence="4" type="ORF">KT71_17411</name>
</gene>
<dbReference type="Proteomes" id="UP000019205">
    <property type="component" value="Chromosome"/>
</dbReference>
<protein>
    <submittedName>
        <fullName evidence="4">ABC-type Fe3+-hydroxamate transport system, periplasmic component</fullName>
    </submittedName>
</protein>
<dbReference type="EMBL" id="AAOA02000001">
    <property type="protein sequence ID" value="EAQ99470.2"/>
    <property type="molecule type" value="Genomic_DNA"/>
</dbReference>
<dbReference type="InterPro" id="IPR002491">
    <property type="entry name" value="ABC_transptr_periplasmic_BD"/>
</dbReference>
<dbReference type="SUPFAM" id="SSF53807">
    <property type="entry name" value="Helical backbone' metal receptor"/>
    <property type="match status" value="1"/>
</dbReference>
<dbReference type="eggNOG" id="COG0614">
    <property type="taxonomic scope" value="Bacteria"/>
</dbReference>
<feature type="signal peptide" evidence="2">
    <location>
        <begin position="1"/>
        <end position="35"/>
    </location>
</feature>
<evidence type="ECO:0000256" key="2">
    <source>
        <dbReference type="SAM" id="SignalP"/>
    </source>
</evidence>
<feature type="chain" id="PRO_5002664091" evidence="2">
    <location>
        <begin position="36"/>
        <end position="307"/>
    </location>
</feature>
<accession>A4A447</accession>
<name>A4A447_9GAMM</name>
<evidence type="ECO:0000259" key="3">
    <source>
        <dbReference type="PROSITE" id="PS50983"/>
    </source>
</evidence>
<proteinExistence type="predicted"/>
<evidence type="ECO:0000313" key="4">
    <source>
        <dbReference type="EMBL" id="EAQ99470.2"/>
    </source>
</evidence>
<dbReference type="OrthoDB" id="6495095at2"/>
<keyword evidence="1 2" id="KW-0732">Signal</keyword>
<dbReference type="Gene3D" id="3.40.50.1980">
    <property type="entry name" value="Nitrogenase molybdenum iron protein domain"/>
    <property type="match status" value="2"/>
</dbReference>
<sequence>MMAIYPLCIPTPRIMRFRSATRCLLLLLIVNAAQGAVDATDAEGRHISLPAAAKRIVALAPHIVENLATVGALDTIVGTVQFSDYPEPAKDILRLGSVGAISLEGIVALEPDLVILWGSGTPPGLRAGIERLGIPYFVDEIRSLEDLRASLQALGTLTAHDENAALASRELSTALMNMKADRDRPETQIPGVFLQLWDQPLQSIGGEHLLNEVIERCGGRSITRRISGLAPQVSMELVLTEDPAIIIVESPAQGQHWTRYPQLQALREDRIIVVNPDLLHRPTLRLLQGMEAICKAVRDQKNTPFAP</sequence>
<keyword evidence="5" id="KW-1185">Reference proteome</keyword>
<dbReference type="PANTHER" id="PTHR30535">
    <property type="entry name" value="VITAMIN B12-BINDING PROTEIN"/>
    <property type="match status" value="1"/>
</dbReference>
<dbReference type="GO" id="GO:0071281">
    <property type="term" value="P:cellular response to iron ion"/>
    <property type="evidence" value="ECO:0007669"/>
    <property type="project" value="TreeGrafter"/>
</dbReference>
<dbReference type="Pfam" id="PF01497">
    <property type="entry name" value="Peripla_BP_2"/>
    <property type="match status" value="1"/>
</dbReference>
<dbReference type="AlphaFoldDB" id="A4A447"/>
<organism evidence="4 5">
    <name type="scientific">Congregibacter litoralis KT71</name>
    <dbReference type="NCBI Taxonomy" id="314285"/>
    <lineage>
        <taxon>Bacteria</taxon>
        <taxon>Pseudomonadati</taxon>
        <taxon>Pseudomonadota</taxon>
        <taxon>Gammaproteobacteria</taxon>
        <taxon>Cellvibrionales</taxon>
        <taxon>Halieaceae</taxon>
        <taxon>Congregibacter</taxon>
    </lineage>
</organism>